<accession>A0A1L9P155</accession>
<reference evidence="2 3" key="1">
    <citation type="submission" date="2016-10" db="EMBL/GenBank/DDBJ databases">
        <title>Genome sequence of Planktotalea frisia SH6-1.</title>
        <authorList>
            <person name="Poehlein A."/>
            <person name="Bakenhus I."/>
            <person name="Voget S."/>
            <person name="Brinkhoff T."/>
            <person name="Simon M."/>
        </authorList>
    </citation>
    <scope>NUCLEOTIDE SEQUENCE [LARGE SCALE GENOMIC DNA]</scope>
    <source>
        <strain evidence="2 3">SH6-1</strain>
    </source>
</reference>
<comment type="caution">
    <text evidence="2">The sequence shown here is derived from an EMBL/GenBank/DDBJ whole genome shotgun (WGS) entry which is preliminary data.</text>
</comment>
<name>A0A1L9P155_9RHOB</name>
<sequence>MLQRLLRVDSAMAQELNAMLLKRGVISGAGAHGVSMAIEPLNTHCITNEAMRSSNLVQKVRKAKVRIDKLDKVSEAFETPQHANASNTDQQSGSESG</sequence>
<proteinExistence type="predicted"/>
<keyword evidence="3" id="KW-1185">Reference proteome</keyword>
<feature type="compositionally biased region" description="Polar residues" evidence="1">
    <location>
        <begin position="81"/>
        <end position="97"/>
    </location>
</feature>
<feature type="region of interest" description="Disordered" evidence="1">
    <location>
        <begin position="75"/>
        <end position="97"/>
    </location>
</feature>
<protein>
    <submittedName>
        <fullName evidence="2">Uncharacterized protein</fullName>
    </submittedName>
</protein>
<evidence type="ECO:0000313" key="3">
    <source>
        <dbReference type="Proteomes" id="UP000184514"/>
    </source>
</evidence>
<evidence type="ECO:0000313" key="2">
    <source>
        <dbReference type="EMBL" id="OJI95226.1"/>
    </source>
</evidence>
<organism evidence="2 3">
    <name type="scientific">Planktotalea frisia</name>
    <dbReference type="NCBI Taxonomy" id="696762"/>
    <lineage>
        <taxon>Bacteria</taxon>
        <taxon>Pseudomonadati</taxon>
        <taxon>Pseudomonadota</taxon>
        <taxon>Alphaproteobacteria</taxon>
        <taxon>Rhodobacterales</taxon>
        <taxon>Paracoccaceae</taxon>
        <taxon>Planktotalea</taxon>
    </lineage>
</organism>
<dbReference type="RefSeq" id="WP_273509398.1">
    <property type="nucleotide sequence ID" value="NZ_JABBAN010000206.1"/>
</dbReference>
<dbReference type="STRING" id="696762.PFRI_05620"/>
<dbReference type="EMBL" id="MLCB01000045">
    <property type="protein sequence ID" value="OJI95226.1"/>
    <property type="molecule type" value="Genomic_DNA"/>
</dbReference>
<evidence type="ECO:0000256" key="1">
    <source>
        <dbReference type="SAM" id="MobiDB-lite"/>
    </source>
</evidence>
<gene>
    <name evidence="2" type="ORF">PFRI_05620</name>
</gene>
<dbReference type="Proteomes" id="UP000184514">
    <property type="component" value="Unassembled WGS sequence"/>
</dbReference>
<dbReference type="AlphaFoldDB" id="A0A1L9P155"/>